<dbReference type="PANTHER" id="PTHR43660">
    <property type="entry name" value="DIPEPTIDYL CARBOXYPEPTIDASE"/>
    <property type="match status" value="1"/>
</dbReference>
<dbReference type="PANTHER" id="PTHR43660:SF1">
    <property type="entry name" value="DIPEPTIDYL CARBOXYPEPTIDASE"/>
    <property type="match status" value="1"/>
</dbReference>
<dbReference type="Pfam" id="PF01432">
    <property type="entry name" value="Peptidase_M3"/>
    <property type="match status" value="1"/>
</dbReference>
<reference evidence="9 10" key="1">
    <citation type="journal article" date="2016" name="PLoS ONE">
        <title>Genomic Diversity of Enterotoxigenic Strains of Bacteroides fragilis.</title>
        <authorList>
            <person name="Pierce J.V."/>
            <person name="Bernstein H.D."/>
        </authorList>
    </citation>
    <scope>NUCLEOTIDE SEQUENCE [LARGE SCALE GENOMIC DNA]</scope>
    <source>
        <strain evidence="9 10">20793-3</strain>
    </source>
</reference>
<comment type="cofactor">
    <cofactor evidence="7">
        <name>Zn(2+)</name>
        <dbReference type="ChEBI" id="CHEBI:29105"/>
    </cofactor>
    <text evidence="7">Binds 1 zinc ion.</text>
</comment>
<comment type="similarity">
    <text evidence="1 7">Belongs to the peptidase M3 family.</text>
</comment>
<feature type="domain" description="Peptidase M3A/M3B catalytic" evidence="8">
    <location>
        <begin position="251"/>
        <end position="700"/>
    </location>
</feature>
<dbReference type="GO" id="GO:0005829">
    <property type="term" value="C:cytosol"/>
    <property type="evidence" value="ECO:0007669"/>
    <property type="project" value="TreeGrafter"/>
</dbReference>
<dbReference type="Proteomes" id="UP000093197">
    <property type="component" value="Unassembled WGS sequence"/>
</dbReference>
<evidence type="ECO:0000256" key="6">
    <source>
        <dbReference type="ARBA" id="ARBA00023049"/>
    </source>
</evidence>
<dbReference type="Gene3D" id="1.20.1050.40">
    <property type="entry name" value="Endopeptidase. Chain P, domain 1"/>
    <property type="match status" value="1"/>
</dbReference>
<organism evidence="9 10">
    <name type="scientific">Bacteroides fragilis</name>
    <dbReference type="NCBI Taxonomy" id="817"/>
    <lineage>
        <taxon>Bacteria</taxon>
        <taxon>Pseudomonadati</taxon>
        <taxon>Bacteroidota</taxon>
        <taxon>Bacteroidia</taxon>
        <taxon>Bacteroidales</taxon>
        <taxon>Bacteroidaceae</taxon>
        <taxon>Bacteroides</taxon>
    </lineage>
</organism>
<evidence type="ECO:0000256" key="5">
    <source>
        <dbReference type="ARBA" id="ARBA00022833"/>
    </source>
</evidence>
<keyword evidence="2 7" id="KW-0645">Protease</keyword>
<accession>A0A853PZ53</accession>
<sequence>MILCGEICNFVNVTLILLNMTNIANAQNPFFEKYTTPYGTVPFDKIKNEHYEPAIREGISRQAAEIDAIVNNPEAPTFANTILAYEKSGELLDRVTTVFGNLRSAETNDDLQKIAQEMIPLLSEHSNNISLNQELFERIKVVYGQKDSIELTPEQTKLLENAYNGFIRRGANLQGEAKEKYRELTKNLSKLTLDFSENNLKETNNYQLTLTDEAQLAGLPESAIEAAAETAREKGVNGWVFTLHAPSYIPFMTYADNRDLRRELYMAYNTKCTHDNEYNNLEIVKKIANIHMEIAQLLGYDNYAEYTLKERMAETGDAVYKLLNQLLDAYTPTAHKEYEAVQELARTEQGDAFEVMPWDWSYYSNKLKDRQFNINEEMLRPYFELSKVKAGVFGLATKLYGITFHKNPDIPVYHKDVDAYEVLDKDGSFLAVLYTDFHPREGKRSGAWMTEFKGQWIEDTGENSRPHVSVVMNFTKPTESKPALLTYDEVETFLHEFGHALHGMFANSTYQSLSGTNVYWDFVELPSQIMENFGIEKEFLHTFANHYQTGEPLPDELISRLVDASNFNVAYACLRQVSFGLLDMAWYTRNTPFEGDVKAYERQAWAQAQILPTVSETCMSTQFSHIFAGGYSAGYYSYKWAEVLDADAFSLFKQKGIFNEEVANSFRNNILSKGGTEHPMILYKRFRGQEPTIDALLIRNGIKK</sequence>
<dbReference type="GO" id="GO:0004180">
    <property type="term" value="F:carboxypeptidase activity"/>
    <property type="evidence" value="ECO:0007669"/>
    <property type="project" value="TreeGrafter"/>
</dbReference>
<evidence type="ECO:0000256" key="2">
    <source>
        <dbReference type="ARBA" id="ARBA00022670"/>
    </source>
</evidence>
<keyword evidence="4 7" id="KW-0378">Hydrolase</keyword>
<dbReference type="InterPro" id="IPR045090">
    <property type="entry name" value="Pept_M3A_M3B"/>
</dbReference>
<proteinExistence type="inferred from homology"/>
<dbReference type="EMBL" id="LIDT01000012">
    <property type="protein sequence ID" value="OCR34158.1"/>
    <property type="molecule type" value="Genomic_DNA"/>
</dbReference>
<dbReference type="CDD" id="cd06456">
    <property type="entry name" value="M3A_DCP"/>
    <property type="match status" value="1"/>
</dbReference>
<dbReference type="AlphaFoldDB" id="A0A853PZ53"/>
<name>A0A853PZ53_BACFG</name>
<dbReference type="Gene3D" id="1.10.1370.10">
    <property type="entry name" value="Neurolysin, domain 3"/>
    <property type="match status" value="1"/>
</dbReference>
<keyword evidence="6 7" id="KW-0482">Metalloprotease</keyword>
<dbReference type="Gene3D" id="3.40.390.10">
    <property type="entry name" value="Collagenase (Catalytic Domain)"/>
    <property type="match status" value="1"/>
</dbReference>
<dbReference type="InterPro" id="IPR024079">
    <property type="entry name" value="MetalloPept_cat_dom_sf"/>
</dbReference>
<comment type="caution">
    <text evidence="9">The sequence shown here is derived from an EMBL/GenBank/DDBJ whole genome shotgun (WGS) entry which is preliminary data.</text>
</comment>
<evidence type="ECO:0000256" key="3">
    <source>
        <dbReference type="ARBA" id="ARBA00022723"/>
    </source>
</evidence>
<dbReference type="OMA" id="KNFQSAM"/>
<keyword evidence="3 7" id="KW-0479">Metal-binding</keyword>
<protein>
    <submittedName>
        <fullName evidence="9">Peptidase M3</fullName>
    </submittedName>
</protein>
<dbReference type="InterPro" id="IPR034005">
    <property type="entry name" value="M3A_DCP"/>
</dbReference>
<dbReference type="InterPro" id="IPR024080">
    <property type="entry name" value="Neurolysin/TOP_N"/>
</dbReference>
<gene>
    <name evidence="9" type="ORF">AC094_10050</name>
</gene>
<dbReference type="InterPro" id="IPR001567">
    <property type="entry name" value="Pept_M3A_M3B_dom"/>
</dbReference>
<keyword evidence="5 7" id="KW-0862">Zinc</keyword>
<dbReference type="FunFam" id="3.40.390.10:FF:000009">
    <property type="entry name" value="Oligopeptidase A"/>
    <property type="match status" value="1"/>
</dbReference>
<evidence type="ECO:0000313" key="10">
    <source>
        <dbReference type="Proteomes" id="UP000093197"/>
    </source>
</evidence>
<dbReference type="GO" id="GO:0046872">
    <property type="term" value="F:metal ion binding"/>
    <property type="evidence" value="ECO:0007669"/>
    <property type="project" value="UniProtKB-UniRule"/>
</dbReference>
<dbReference type="InterPro" id="IPR024077">
    <property type="entry name" value="Neurolysin/TOP_dom2"/>
</dbReference>
<dbReference type="GO" id="GO:0006508">
    <property type="term" value="P:proteolysis"/>
    <property type="evidence" value="ECO:0007669"/>
    <property type="project" value="UniProtKB-KW"/>
</dbReference>
<evidence type="ECO:0000256" key="1">
    <source>
        <dbReference type="ARBA" id="ARBA00006040"/>
    </source>
</evidence>
<dbReference type="SUPFAM" id="SSF55486">
    <property type="entry name" value="Metalloproteases ('zincins'), catalytic domain"/>
    <property type="match status" value="1"/>
</dbReference>
<evidence type="ECO:0000256" key="4">
    <source>
        <dbReference type="ARBA" id="ARBA00022801"/>
    </source>
</evidence>
<evidence type="ECO:0000256" key="7">
    <source>
        <dbReference type="RuleBase" id="RU003435"/>
    </source>
</evidence>
<evidence type="ECO:0000313" key="9">
    <source>
        <dbReference type="EMBL" id="OCR34158.1"/>
    </source>
</evidence>
<dbReference type="GO" id="GO:0004222">
    <property type="term" value="F:metalloendopeptidase activity"/>
    <property type="evidence" value="ECO:0007669"/>
    <property type="project" value="InterPro"/>
</dbReference>
<evidence type="ECO:0000259" key="8">
    <source>
        <dbReference type="Pfam" id="PF01432"/>
    </source>
</evidence>